<evidence type="ECO:0000259" key="2">
    <source>
        <dbReference type="Pfam" id="PF07905"/>
    </source>
</evidence>
<evidence type="ECO:0000313" key="6">
    <source>
        <dbReference type="Proteomes" id="UP000252254"/>
    </source>
</evidence>
<dbReference type="PANTHER" id="PTHR33744:SF1">
    <property type="entry name" value="DNA-BINDING TRANSCRIPTIONAL ACTIVATOR ADER"/>
    <property type="match status" value="1"/>
</dbReference>
<dbReference type="Gene3D" id="1.10.10.2840">
    <property type="entry name" value="PucR C-terminal helix-turn-helix domain"/>
    <property type="match status" value="1"/>
</dbReference>
<accession>A0A366EEA4</accession>
<keyword evidence="6" id="KW-1185">Reference proteome</keyword>
<dbReference type="InterPro" id="IPR012914">
    <property type="entry name" value="PucR_dom"/>
</dbReference>
<protein>
    <submittedName>
        <fullName evidence="5">Purine catabolism regulator</fullName>
    </submittedName>
</protein>
<dbReference type="Pfam" id="PF13556">
    <property type="entry name" value="HTH_30"/>
    <property type="match status" value="1"/>
</dbReference>
<sequence>MELVAGAVLGLPLFHTSTIRAGENFIKTNKIEWISVIETPVENFIRQNEFVLTTGIGCHNEPEKLVAFVKDVIHSGASVLGFATGRFIFDIPASIVKVADQSGLVIVDIPWEVRFGDIVGKVMQLIMSDKLAQREEAELARQQLTNCVLNEKGLQDILQTLSKFVAFPTAITDNQSKLRARQNFSPDWFNETKLSEGTVSKMNRDETEAPNPLFHFIQVYNDHKKSIYQLAIINNHKTQGYLYIEANEYQLTWYAMNVLEHALTACALYFVKENAIELTEVRIKDNFVMQLAKQAQQTDQKLITKADMLGYDLTVPYICLVGHIAYKELPSFDNDRSENSSLHSQNYAIQKEITYAGELFEVNTMTTFEEGRVILFLESELDSYVEIVHSFLDKVERRMSELLKGIKITWGIAAPKSNPFSFSVLYSNAVLALRIGGSKQAVGSRTLYEDTKMDRLLMALAEEEEVRTIVNETLRVLLAYDNKRQTDLLHTFFIYKQHNGNVSQAARELNLHRQSLLHRLRNIEALTNLSLIDPDDAFLLELTSRIWKLQQLEEYDKG</sequence>
<comment type="similarity">
    <text evidence="1">Belongs to the CdaR family.</text>
</comment>
<feature type="domain" description="Purine catabolism PurC-like" evidence="2">
    <location>
        <begin position="8"/>
        <end position="126"/>
    </location>
</feature>
<evidence type="ECO:0000313" key="5">
    <source>
        <dbReference type="EMBL" id="RBP00356.1"/>
    </source>
</evidence>
<comment type="caution">
    <text evidence="5">The sequence shown here is derived from an EMBL/GenBank/DDBJ whole genome shotgun (WGS) entry which is preliminary data.</text>
</comment>
<dbReference type="RefSeq" id="WP_113867034.1">
    <property type="nucleotide sequence ID" value="NZ_BAABQN010000002.1"/>
</dbReference>
<dbReference type="SUPFAM" id="SSF46689">
    <property type="entry name" value="Homeodomain-like"/>
    <property type="match status" value="1"/>
</dbReference>
<gene>
    <name evidence="5" type="ORF">DES48_102117</name>
</gene>
<dbReference type="Pfam" id="PF07905">
    <property type="entry name" value="PucR"/>
    <property type="match status" value="1"/>
</dbReference>
<dbReference type="PANTHER" id="PTHR33744">
    <property type="entry name" value="CARBOHYDRATE DIACID REGULATOR"/>
    <property type="match status" value="1"/>
</dbReference>
<reference evidence="5 6" key="1">
    <citation type="submission" date="2018-06" db="EMBL/GenBank/DDBJ databases">
        <title>Genomic Encyclopedia of Type Strains, Phase IV (KMG-IV): sequencing the most valuable type-strain genomes for metagenomic binning, comparative biology and taxonomic classification.</title>
        <authorList>
            <person name="Goeker M."/>
        </authorList>
    </citation>
    <scope>NUCLEOTIDE SEQUENCE [LARGE SCALE GENOMIC DNA]</scope>
    <source>
        <strain evidence="5 6">DSM 15140</strain>
    </source>
</reference>
<dbReference type="InterPro" id="IPR051448">
    <property type="entry name" value="CdaR-like_regulators"/>
</dbReference>
<dbReference type="OrthoDB" id="142218at2"/>
<dbReference type="InterPro" id="IPR041522">
    <property type="entry name" value="CdaR_GGDEF"/>
</dbReference>
<proteinExistence type="inferred from homology"/>
<feature type="domain" description="PucR C-terminal helix-turn-helix" evidence="3">
    <location>
        <begin position="488"/>
        <end position="543"/>
    </location>
</feature>
<feature type="domain" description="CdaR GGDEF-like" evidence="4">
    <location>
        <begin position="298"/>
        <end position="435"/>
    </location>
</feature>
<dbReference type="InterPro" id="IPR042070">
    <property type="entry name" value="PucR_C-HTH_sf"/>
</dbReference>
<dbReference type="AlphaFoldDB" id="A0A366EEA4"/>
<dbReference type="Proteomes" id="UP000252254">
    <property type="component" value="Unassembled WGS sequence"/>
</dbReference>
<dbReference type="InterPro" id="IPR009057">
    <property type="entry name" value="Homeodomain-like_sf"/>
</dbReference>
<evidence type="ECO:0000259" key="4">
    <source>
        <dbReference type="Pfam" id="PF17853"/>
    </source>
</evidence>
<name>A0A366EEA4_9BACI</name>
<evidence type="ECO:0000259" key="3">
    <source>
        <dbReference type="Pfam" id="PF13556"/>
    </source>
</evidence>
<dbReference type="EMBL" id="QNRI01000002">
    <property type="protein sequence ID" value="RBP00356.1"/>
    <property type="molecule type" value="Genomic_DNA"/>
</dbReference>
<dbReference type="Pfam" id="PF17853">
    <property type="entry name" value="GGDEF_2"/>
    <property type="match status" value="1"/>
</dbReference>
<dbReference type="InterPro" id="IPR025736">
    <property type="entry name" value="PucR_C-HTH_dom"/>
</dbReference>
<evidence type="ECO:0000256" key="1">
    <source>
        <dbReference type="ARBA" id="ARBA00006754"/>
    </source>
</evidence>
<organism evidence="5 6">
    <name type="scientific">Paraliobacillus ryukyuensis</name>
    <dbReference type="NCBI Taxonomy" id="200904"/>
    <lineage>
        <taxon>Bacteria</taxon>
        <taxon>Bacillati</taxon>
        <taxon>Bacillota</taxon>
        <taxon>Bacilli</taxon>
        <taxon>Bacillales</taxon>
        <taxon>Bacillaceae</taxon>
        <taxon>Paraliobacillus</taxon>
    </lineage>
</organism>